<dbReference type="Proteomes" id="UP001159428">
    <property type="component" value="Unassembled WGS sequence"/>
</dbReference>
<comment type="caution">
    <text evidence="1">The sequence shown here is derived from an EMBL/GenBank/DDBJ whole genome shotgun (WGS) entry which is preliminary data.</text>
</comment>
<dbReference type="EMBL" id="CALNXJ010000041">
    <property type="protein sequence ID" value="CAH3146072.1"/>
    <property type="molecule type" value="Genomic_DNA"/>
</dbReference>
<accession>A0AAU9XFD8</accession>
<proteinExistence type="predicted"/>
<evidence type="ECO:0000313" key="2">
    <source>
        <dbReference type="Proteomes" id="UP001159428"/>
    </source>
</evidence>
<sequence>MKPFCTRTDAVSRLSQLIRFAKPKTKLFPRITKAIVVELEFADDYGFH</sequence>
<gene>
    <name evidence="1" type="ORF">PMEA_00022803</name>
</gene>
<name>A0AAU9XFD8_9CNID</name>
<dbReference type="AlphaFoldDB" id="A0AAU9XFD8"/>
<evidence type="ECO:0000313" key="1">
    <source>
        <dbReference type="EMBL" id="CAH3146072.1"/>
    </source>
</evidence>
<reference evidence="1 2" key="1">
    <citation type="submission" date="2022-05" db="EMBL/GenBank/DDBJ databases">
        <authorList>
            <consortium name="Genoscope - CEA"/>
            <person name="William W."/>
        </authorList>
    </citation>
    <scope>NUCLEOTIDE SEQUENCE [LARGE SCALE GENOMIC DNA]</scope>
</reference>
<protein>
    <submittedName>
        <fullName evidence="1">Uncharacterized protein</fullName>
    </submittedName>
</protein>
<keyword evidence="2" id="KW-1185">Reference proteome</keyword>
<organism evidence="1 2">
    <name type="scientific">Pocillopora meandrina</name>
    <dbReference type="NCBI Taxonomy" id="46732"/>
    <lineage>
        <taxon>Eukaryota</taxon>
        <taxon>Metazoa</taxon>
        <taxon>Cnidaria</taxon>
        <taxon>Anthozoa</taxon>
        <taxon>Hexacorallia</taxon>
        <taxon>Scleractinia</taxon>
        <taxon>Astrocoeniina</taxon>
        <taxon>Pocilloporidae</taxon>
        <taxon>Pocillopora</taxon>
    </lineage>
</organism>